<name>A0A6A7BG56_9PLEO</name>
<evidence type="ECO:0000256" key="1">
    <source>
        <dbReference type="SAM" id="MobiDB-lite"/>
    </source>
</evidence>
<dbReference type="Pfam" id="PF16015">
    <property type="entry name" value="Promethin"/>
    <property type="match status" value="1"/>
</dbReference>
<feature type="compositionally biased region" description="Low complexity" evidence="1">
    <location>
        <begin position="233"/>
        <end position="249"/>
    </location>
</feature>
<keyword evidence="2" id="KW-1133">Transmembrane helix</keyword>
<dbReference type="Proteomes" id="UP000799423">
    <property type="component" value="Unassembled WGS sequence"/>
</dbReference>
<feature type="compositionally biased region" description="Basic and acidic residues" evidence="1">
    <location>
        <begin position="217"/>
        <end position="232"/>
    </location>
</feature>
<organism evidence="3 4">
    <name type="scientific">Plenodomus tracheiphilus IPT5</name>
    <dbReference type="NCBI Taxonomy" id="1408161"/>
    <lineage>
        <taxon>Eukaryota</taxon>
        <taxon>Fungi</taxon>
        <taxon>Dikarya</taxon>
        <taxon>Ascomycota</taxon>
        <taxon>Pezizomycotina</taxon>
        <taxon>Dothideomycetes</taxon>
        <taxon>Pleosporomycetidae</taxon>
        <taxon>Pleosporales</taxon>
        <taxon>Pleosporineae</taxon>
        <taxon>Leptosphaeriaceae</taxon>
        <taxon>Plenodomus</taxon>
    </lineage>
</organism>
<evidence type="ECO:0000256" key="2">
    <source>
        <dbReference type="SAM" id="Phobius"/>
    </source>
</evidence>
<feature type="transmembrane region" description="Helical" evidence="2">
    <location>
        <begin position="60"/>
        <end position="81"/>
    </location>
</feature>
<accession>A0A6A7BG56</accession>
<gene>
    <name evidence="3" type="ORF">T440DRAFT_465356</name>
</gene>
<feature type="transmembrane region" description="Helical" evidence="2">
    <location>
        <begin position="121"/>
        <end position="141"/>
    </location>
</feature>
<proteinExistence type="predicted"/>
<feature type="region of interest" description="Disordered" evidence="1">
    <location>
        <begin position="177"/>
        <end position="257"/>
    </location>
</feature>
<sequence length="257" mass="27778">MSSMFQNASGVVGHAGKHLHTTTRRVGNTIQVTTDRVLPPQQRKEIAQNLRFFAEDNPKLAAFLGAQAALAGLPLILFLAFATTTLLVSLITCLLLGILAALAFTFVVVGFALIFVVPTVFIASCSATFIFIWALVGYTILRRLNGGEAPSKRGTRMGDKLHGLTVDKTGLRIGGAADQTQVEKNEGKDSTKKSGAEGGEDRYNGSRQGIGGDVNGVDDHHATLEWERKWDSEVQQQPVVPEVENPYEVLKTETEIS</sequence>
<keyword evidence="4" id="KW-1185">Reference proteome</keyword>
<reference evidence="3" key="1">
    <citation type="submission" date="2020-01" db="EMBL/GenBank/DDBJ databases">
        <authorList>
            <consortium name="DOE Joint Genome Institute"/>
            <person name="Haridas S."/>
            <person name="Albert R."/>
            <person name="Binder M."/>
            <person name="Bloem J."/>
            <person name="Labutti K."/>
            <person name="Salamov A."/>
            <person name="Andreopoulos B."/>
            <person name="Baker S.E."/>
            <person name="Barry K."/>
            <person name="Bills G."/>
            <person name="Bluhm B.H."/>
            <person name="Cannon C."/>
            <person name="Castanera R."/>
            <person name="Culley D.E."/>
            <person name="Daum C."/>
            <person name="Ezra D."/>
            <person name="Gonzalez J.B."/>
            <person name="Henrissat B."/>
            <person name="Kuo A."/>
            <person name="Liang C."/>
            <person name="Lipzen A."/>
            <person name="Lutzoni F."/>
            <person name="Magnuson J."/>
            <person name="Mondo S."/>
            <person name="Nolan M."/>
            <person name="Ohm R."/>
            <person name="Pangilinan J."/>
            <person name="Park H.-J."/>
            <person name="Ramirez L."/>
            <person name="Alfaro M."/>
            <person name="Sun H."/>
            <person name="Tritt A."/>
            <person name="Yoshinaga Y."/>
            <person name="Zwiers L.-H."/>
            <person name="Turgeon B.G."/>
            <person name="Goodwin S.B."/>
            <person name="Spatafora J.W."/>
            <person name="Crous P.W."/>
            <person name="Grigoriev I.V."/>
        </authorList>
    </citation>
    <scope>NUCLEOTIDE SEQUENCE</scope>
    <source>
        <strain evidence="3">IPT5</strain>
    </source>
</reference>
<evidence type="ECO:0000313" key="4">
    <source>
        <dbReference type="Proteomes" id="UP000799423"/>
    </source>
</evidence>
<dbReference type="EMBL" id="MU006293">
    <property type="protein sequence ID" value="KAF2854384.1"/>
    <property type="molecule type" value="Genomic_DNA"/>
</dbReference>
<protein>
    <submittedName>
        <fullName evidence="3">Uncharacterized protein</fullName>
    </submittedName>
</protein>
<feature type="compositionally biased region" description="Basic and acidic residues" evidence="1">
    <location>
        <begin position="181"/>
        <end position="204"/>
    </location>
</feature>
<keyword evidence="2" id="KW-0812">Transmembrane</keyword>
<dbReference type="OrthoDB" id="3928876at2759"/>
<keyword evidence="2" id="KW-0472">Membrane</keyword>
<dbReference type="AlphaFoldDB" id="A0A6A7BG56"/>
<evidence type="ECO:0000313" key="3">
    <source>
        <dbReference type="EMBL" id="KAF2854384.1"/>
    </source>
</evidence>
<feature type="transmembrane region" description="Helical" evidence="2">
    <location>
        <begin position="93"/>
        <end position="115"/>
    </location>
</feature>